<feature type="coiled-coil region" evidence="6">
    <location>
        <begin position="982"/>
        <end position="1019"/>
    </location>
</feature>
<evidence type="ECO:0000259" key="9">
    <source>
        <dbReference type="Pfam" id="PF12894"/>
    </source>
</evidence>
<keyword evidence="3" id="KW-0677">Repeat</keyword>
<evidence type="ECO:0000256" key="6">
    <source>
        <dbReference type="SAM" id="Coils"/>
    </source>
</evidence>
<feature type="repeat" description="WD" evidence="5">
    <location>
        <begin position="704"/>
        <end position="737"/>
    </location>
</feature>
<dbReference type="PROSITE" id="PS50082">
    <property type="entry name" value="WD_REPEATS_2"/>
    <property type="match status" value="6"/>
</dbReference>
<proteinExistence type="predicted"/>
<feature type="compositionally biased region" description="Acidic residues" evidence="7">
    <location>
        <begin position="185"/>
        <end position="196"/>
    </location>
</feature>
<dbReference type="STRING" id="312017.Q23DL4"/>
<organism evidence="10 11">
    <name type="scientific">Tetrahymena thermophila (strain SB210)</name>
    <dbReference type="NCBI Taxonomy" id="312017"/>
    <lineage>
        <taxon>Eukaryota</taxon>
        <taxon>Sar</taxon>
        <taxon>Alveolata</taxon>
        <taxon>Ciliophora</taxon>
        <taxon>Intramacronucleata</taxon>
        <taxon>Oligohymenophorea</taxon>
        <taxon>Hymenostomatida</taxon>
        <taxon>Tetrahymenina</taxon>
        <taxon>Tetrahymenidae</taxon>
        <taxon>Tetrahymena</taxon>
    </lineage>
</organism>
<dbReference type="AlphaFoldDB" id="Q23DL4"/>
<dbReference type="SUPFAM" id="SSF50978">
    <property type="entry name" value="WD40 repeat-like"/>
    <property type="match status" value="1"/>
</dbReference>
<protein>
    <submittedName>
        <fullName evidence="10">Utp13 specific WD40 associated domain protein</fullName>
    </submittedName>
</protein>
<dbReference type="Pfam" id="PF08625">
    <property type="entry name" value="Utp13"/>
    <property type="match status" value="1"/>
</dbReference>
<keyword evidence="6" id="KW-0175">Coiled coil</keyword>
<dbReference type="PROSITE" id="PS50294">
    <property type="entry name" value="WD_REPEATS_REGION"/>
    <property type="match status" value="5"/>
</dbReference>
<feature type="repeat" description="WD" evidence="5">
    <location>
        <begin position="468"/>
        <end position="509"/>
    </location>
</feature>
<comment type="subcellular location">
    <subcellularLocation>
        <location evidence="1">Nucleus</location>
        <location evidence="1">Nucleolus</location>
    </subcellularLocation>
</comment>
<feature type="compositionally biased region" description="Basic residues" evidence="7">
    <location>
        <begin position="1"/>
        <end position="10"/>
    </location>
</feature>
<evidence type="ECO:0000256" key="1">
    <source>
        <dbReference type="ARBA" id="ARBA00004604"/>
    </source>
</evidence>
<evidence type="ECO:0000256" key="5">
    <source>
        <dbReference type="PROSITE-ProRule" id="PRU00221"/>
    </source>
</evidence>
<dbReference type="KEGG" id="tet:TTHERM_00046770"/>
<feature type="compositionally biased region" description="Low complexity" evidence="7">
    <location>
        <begin position="101"/>
        <end position="129"/>
    </location>
</feature>
<feature type="repeat" description="WD" evidence="5">
    <location>
        <begin position="845"/>
        <end position="886"/>
    </location>
</feature>
<evidence type="ECO:0000256" key="7">
    <source>
        <dbReference type="SAM" id="MobiDB-lite"/>
    </source>
</evidence>
<feature type="compositionally biased region" description="Acidic residues" evidence="7">
    <location>
        <begin position="204"/>
        <end position="217"/>
    </location>
</feature>
<keyword evidence="2 5" id="KW-0853">WD repeat</keyword>
<dbReference type="InterPro" id="IPR013934">
    <property type="entry name" value="Utp13_C"/>
</dbReference>
<evidence type="ECO:0000259" key="8">
    <source>
        <dbReference type="Pfam" id="PF08625"/>
    </source>
</evidence>
<dbReference type="InterPro" id="IPR024977">
    <property type="entry name" value="Apc4-like_WD40_dom"/>
</dbReference>
<dbReference type="InterPro" id="IPR019775">
    <property type="entry name" value="WD40_repeat_CS"/>
</dbReference>
<dbReference type="GO" id="GO:0000472">
    <property type="term" value="P:endonucleolytic cleavage to generate mature 5'-end of SSU-rRNA from (SSU-rRNA, 5.8S rRNA, LSU-rRNA)"/>
    <property type="evidence" value="ECO:0007669"/>
    <property type="project" value="TreeGrafter"/>
</dbReference>
<dbReference type="InParanoid" id="Q23DL4"/>
<dbReference type="OrthoDB" id="674604at2759"/>
<accession>Q23DL4</accession>
<dbReference type="PROSITE" id="PS00678">
    <property type="entry name" value="WD_REPEATS_1"/>
    <property type="match status" value="2"/>
</dbReference>
<dbReference type="GO" id="GO:0034511">
    <property type="term" value="F:U3 snoRNA binding"/>
    <property type="evidence" value="ECO:0007669"/>
    <property type="project" value="TreeGrafter"/>
</dbReference>
<name>Q23DL4_TETTS</name>
<feature type="domain" description="U3 small nucleolar RNA-associated protein 13 C-terminal" evidence="8">
    <location>
        <begin position="945"/>
        <end position="1128"/>
    </location>
</feature>
<feature type="region of interest" description="Disordered" evidence="7">
    <location>
        <begin position="1070"/>
        <end position="1090"/>
    </location>
</feature>
<feature type="compositionally biased region" description="Basic and acidic residues" evidence="7">
    <location>
        <begin position="253"/>
        <end position="270"/>
    </location>
</feature>
<feature type="repeat" description="WD" evidence="5">
    <location>
        <begin position="803"/>
        <end position="844"/>
    </location>
</feature>
<feature type="compositionally biased region" description="Basic and acidic residues" evidence="7">
    <location>
        <begin position="218"/>
        <end position="231"/>
    </location>
</feature>
<dbReference type="EMBL" id="GG662712">
    <property type="protein sequence ID" value="EAR94663.3"/>
    <property type="molecule type" value="Genomic_DNA"/>
</dbReference>
<dbReference type="InterPro" id="IPR020472">
    <property type="entry name" value="WD40_PAC1"/>
</dbReference>
<evidence type="ECO:0000256" key="3">
    <source>
        <dbReference type="ARBA" id="ARBA00022737"/>
    </source>
</evidence>
<dbReference type="GO" id="GO:0032040">
    <property type="term" value="C:small-subunit processome"/>
    <property type="evidence" value="ECO:0007669"/>
    <property type="project" value="InterPro"/>
</dbReference>
<evidence type="ECO:0000256" key="4">
    <source>
        <dbReference type="ARBA" id="ARBA00023242"/>
    </source>
</evidence>
<dbReference type="InterPro" id="IPR011047">
    <property type="entry name" value="Quinoprotein_ADH-like_sf"/>
</dbReference>
<sequence length="1153" mass="132445">MPKFQAKKKIFKQDKFKSNGKGSGPAKKNPAFMHKKNKLNKSIQRNNKNSQNHQVNGKKNFKKFNKNDAPANNKFQKKSQDDFEDNLSNGEFQELQKSTAQAQNKKQQIQKQQQSTKKPQELKSGNNKQKGLKKQNQNDDIQLGGDDLSDNVDIDMSGEEDQEYSDIDIDQSSQGGSEKDINSEQNEDDDNDEEIEDSHNESQEGNEDESEFDEENDENFKSEVIDKLQDKDFEDQEEADEEEESELQEEENEIGHIEQEQNIDEVKDASKSQNQANTVEEKEVINRTHLAKYWSVVLSQPSIYTGGRILISPNEEFMASIANFRIIITDIATRQIINQITHEEEELCNFAIHPSNKFMATFTRNNILRFINLETKETIHSWRINDQWALDIVFDTTGQFMAIGCVDGFIKVYDVKKGNLTHNYKVHRGSVTKLLFHPTPNKLHLISVGEDYAIRIYDLVISTVLKSIVAHTQMVTQIIFSEDGTNLLSASSDQKIIVWDYTNMTKQAEVLFDEQVEAMGYLKIKAKQNKKNIVQSYLVATGSSGILKLIDITSNDIKIIPFENLKTHEIIKIMTLPKKEQICAVTVEQNVIFYSFVEGPSLIESDIIVGFNDEVTDAKFCKKQKKDNQVFEKEKEYVVISTNSSIMKAVELGTGKTHFIKGHSDFVLTLDTFGPYIISAGKDKTVKLWKKADNSFEFKLLATFIGHVEAISSVCFGPKTGKIFATGSEDQNIKIWDSSNLMARSHKIQKPENVTSSKRTVSAHTKDINVVKFSPNEKLLASSSQDRQIKIWDTETLSCKMILKGHKRGVWDVNFSPVEKLLASASGDSTVKVWNLEDGQCVNTFEGHMGSVLKCQWVCYGLEIISAGADGLIKIWNTKKQTCLNTLNKHQGKIWALDISAYDQNGKQFMLTGGNDSNFFMWEDVTKEEELKKKEEEHEVLIQQDNFKQLIRNQDYINAVKLAFRFNFVSKFHQALELMFHKKDFKNEIIYSENEIKQIKKNNEEEDEFEKNIRELVTNLIELDINKLLIYIRDLNTMQKSSKVAQRLLNYVIRSIPIDDYQEISKKFKVPKKPSKKEQEEQTKIPSDSEKSEFEQLLQVIISYSKRHAERMERFIKKSYYLDFVLKKIDLLSIQDEENNNKEHNKSEATNKA</sequence>
<feature type="compositionally biased region" description="Acidic residues" evidence="7">
    <location>
        <begin position="147"/>
        <end position="169"/>
    </location>
</feature>
<dbReference type="PANTHER" id="PTHR19854:SF15">
    <property type="entry name" value="TRANSDUCIN BETA-LIKE PROTEIN 3"/>
    <property type="match status" value="1"/>
</dbReference>
<dbReference type="eggNOG" id="KOG0319">
    <property type="taxonomic scope" value="Eukaryota"/>
</dbReference>
<dbReference type="Proteomes" id="UP000009168">
    <property type="component" value="Unassembled WGS sequence"/>
</dbReference>
<feature type="domain" description="Anaphase-promoting complex subunit 4-like WD40" evidence="9">
    <location>
        <begin position="391"/>
        <end position="436"/>
    </location>
</feature>
<dbReference type="Pfam" id="PF00400">
    <property type="entry name" value="WD40"/>
    <property type="match status" value="7"/>
</dbReference>
<dbReference type="Gene3D" id="2.130.10.10">
    <property type="entry name" value="YVTN repeat-like/Quinoprotein amine dehydrogenase"/>
    <property type="match status" value="3"/>
</dbReference>
<evidence type="ECO:0000313" key="10">
    <source>
        <dbReference type="EMBL" id="EAR94663.3"/>
    </source>
</evidence>
<dbReference type="InterPro" id="IPR036322">
    <property type="entry name" value="WD40_repeat_dom_sf"/>
</dbReference>
<dbReference type="GeneID" id="7842590"/>
<feature type="region of interest" description="Disordered" evidence="7">
    <location>
        <begin position="1"/>
        <end position="280"/>
    </location>
</feature>
<dbReference type="HOGENOM" id="CLU_320449_0_0_1"/>
<dbReference type="InterPro" id="IPR001680">
    <property type="entry name" value="WD40_rpt"/>
</dbReference>
<dbReference type="SUPFAM" id="SSF50998">
    <property type="entry name" value="Quinoprotein alcohol dehydrogenase-like"/>
    <property type="match status" value="2"/>
</dbReference>
<keyword evidence="4" id="KW-0539">Nucleus</keyword>
<dbReference type="SMART" id="SM00320">
    <property type="entry name" value="WD40"/>
    <property type="match status" value="10"/>
</dbReference>
<gene>
    <name evidence="10" type="ORF">TTHERM_00046770</name>
</gene>
<keyword evidence="11" id="KW-1185">Reference proteome</keyword>
<feature type="compositionally biased region" description="Acidic residues" evidence="7">
    <location>
        <begin position="232"/>
        <end position="252"/>
    </location>
</feature>
<feature type="compositionally biased region" description="Polar residues" evidence="7">
    <location>
        <begin position="40"/>
        <end position="55"/>
    </location>
</feature>
<reference evidence="11" key="1">
    <citation type="journal article" date="2006" name="PLoS Biol.">
        <title>Macronuclear genome sequence of the ciliate Tetrahymena thermophila, a model eukaryote.</title>
        <authorList>
            <person name="Eisen J.A."/>
            <person name="Coyne R.S."/>
            <person name="Wu M."/>
            <person name="Wu D."/>
            <person name="Thiagarajan M."/>
            <person name="Wortman J.R."/>
            <person name="Badger J.H."/>
            <person name="Ren Q."/>
            <person name="Amedeo P."/>
            <person name="Jones K.M."/>
            <person name="Tallon L.J."/>
            <person name="Delcher A.L."/>
            <person name="Salzberg S.L."/>
            <person name="Silva J.C."/>
            <person name="Haas B.J."/>
            <person name="Majoros W.H."/>
            <person name="Farzad M."/>
            <person name="Carlton J.M."/>
            <person name="Smith R.K. Jr."/>
            <person name="Garg J."/>
            <person name="Pearlman R.E."/>
            <person name="Karrer K.M."/>
            <person name="Sun L."/>
            <person name="Manning G."/>
            <person name="Elde N.C."/>
            <person name="Turkewitz A.P."/>
            <person name="Asai D.J."/>
            <person name="Wilkes D.E."/>
            <person name="Wang Y."/>
            <person name="Cai H."/>
            <person name="Collins K."/>
            <person name="Stewart B.A."/>
            <person name="Lee S.R."/>
            <person name="Wilamowska K."/>
            <person name="Weinberg Z."/>
            <person name="Ruzzo W.L."/>
            <person name="Wloga D."/>
            <person name="Gaertig J."/>
            <person name="Frankel J."/>
            <person name="Tsao C.-C."/>
            <person name="Gorovsky M.A."/>
            <person name="Keeling P.J."/>
            <person name="Waller R.F."/>
            <person name="Patron N.J."/>
            <person name="Cherry J.M."/>
            <person name="Stover N.A."/>
            <person name="Krieger C.J."/>
            <person name="del Toro C."/>
            <person name="Ryder H.F."/>
            <person name="Williamson S.C."/>
            <person name="Barbeau R.A."/>
            <person name="Hamilton E.P."/>
            <person name="Orias E."/>
        </authorList>
    </citation>
    <scope>NUCLEOTIDE SEQUENCE [LARGE SCALE GENOMIC DNA]</scope>
    <source>
        <strain evidence="11">SB210</strain>
    </source>
</reference>
<dbReference type="GO" id="GO:0000480">
    <property type="term" value="P:endonucleolytic cleavage in 5'-ETS of tricistronic rRNA transcript (SSU-rRNA, 5.8S rRNA, LSU-rRNA)"/>
    <property type="evidence" value="ECO:0007669"/>
    <property type="project" value="TreeGrafter"/>
</dbReference>
<dbReference type="InterPro" id="IPR015943">
    <property type="entry name" value="WD40/YVTN_repeat-like_dom_sf"/>
</dbReference>
<dbReference type="GO" id="GO:0030686">
    <property type="term" value="C:90S preribosome"/>
    <property type="evidence" value="ECO:0007669"/>
    <property type="project" value="TreeGrafter"/>
</dbReference>
<dbReference type="RefSeq" id="XP_001014672.3">
    <property type="nucleotide sequence ID" value="XM_001014672.3"/>
</dbReference>
<dbReference type="PANTHER" id="PTHR19854">
    <property type="entry name" value="TRANSDUCIN BETA-LIKE 3"/>
    <property type="match status" value="1"/>
</dbReference>
<dbReference type="CDD" id="cd00200">
    <property type="entry name" value="WD40"/>
    <property type="match status" value="1"/>
</dbReference>
<evidence type="ECO:0000313" key="11">
    <source>
        <dbReference type="Proteomes" id="UP000009168"/>
    </source>
</evidence>
<feature type="compositionally biased region" description="Polar residues" evidence="7">
    <location>
        <begin position="86"/>
        <end position="100"/>
    </location>
</feature>
<evidence type="ECO:0000256" key="2">
    <source>
        <dbReference type="ARBA" id="ARBA00022574"/>
    </source>
</evidence>
<dbReference type="Pfam" id="PF12894">
    <property type="entry name" value="ANAPC4_WD40"/>
    <property type="match status" value="1"/>
</dbReference>
<dbReference type="PRINTS" id="PR00320">
    <property type="entry name" value="GPROTEINBRPT"/>
</dbReference>
<feature type="compositionally biased region" description="Basic and acidic residues" evidence="7">
    <location>
        <begin position="1076"/>
        <end position="1090"/>
    </location>
</feature>
<feature type="repeat" description="WD" evidence="5">
    <location>
        <begin position="660"/>
        <end position="690"/>
    </location>
</feature>
<feature type="repeat" description="WD" evidence="5">
    <location>
        <begin position="761"/>
        <end position="796"/>
    </location>
</feature>